<keyword evidence="2" id="KW-1185">Reference proteome</keyword>
<dbReference type="AlphaFoldDB" id="A0A564XYB7"/>
<reference evidence="1 2" key="1">
    <citation type="submission" date="2019-07" db="EMBL/GenBank/DDBJ databases">
        <authorList>
            <person name="Jastrzebski P J."/>
            <person name="Paukszto L."/>
            <person name="Jastrzebski P J."/>
        </authorList>
    </citation>
    <scope>NUCLEOTIDE SEQUENCE [LARGE SCALE GENOMIC DNA]</scope>
    <source>
        <strain evidence="1 2">WMS-il1</strain>
    </source>
</reference>
<feature type="non-terminal residue" evidence="1">
    <location>
        <position position="1"/>
    </location>
</feature>
<name>A0A564XYB7_HYMDI</name>
<gene>
    <name evidence="1" type="ORF">WMSIL1_LOCUS1137</name>
</gene>
<accession>A0A564XYB7</accession>
<sequence>DSGVLFIVEEARNDAALRSTELLTRRSGDGAGGKKWQWCPFPPMSNTVVFLWLFISLSQSPLLAVESA</sequence>
<protein>
    <submittedName>
        <fullName evidence="1">Uncharacterized protein</fullName>
    </submittedName>
</protein>
<proteinExistence type="predicted"/>
<dbReference type="EMBL" id="CABIJS010000023">
    <property type="protein sequence ID" value="VUZ39992.1"/>
    <property type="molecule type" value="Genomic_DNA"/>
</dbReference>
<evidence type="ECO:0000313" key="2">
    <source>
        <dbReference type="Proteomes" id="UP000321570"/>
    </source>
</evidence>
<organism evidence="1 2">
    <name type="scientific">Hymenolepis diminuta</name>
    <name type="common">Rat tapeworm</name>
    <dbReference type="NCBI Taxonomy" id="6216"/>
    <lineage>
        <taxon>Eukaryota</taxon>
        <taxon>Metazoa</taxon>
        <taxon>Spiralia</taxon>
        <taxon>Lophotrochozoa</taxon>
        <taxon>Platyhelminthes</taxon>
        <taxon>Cestoda</taxon>
        <taxon>Eucestoda</taxon>
        <taxon>Cyclophyllidea</taxon>
        <taxon>Hymenolepididae</taxon>
        <taxon>Hymenolepis</taxon>
    </lineage>
</organism>
<evidence type="ECO:0000313" key="1">
    <source>
        <dbReference type="EMBL" id="VUZ39992.1"/>
    </source>
</evidence>
<dbReference type="Proteomes" id="UP000321570">
    <property type="component" value="Unassembled WGS sequence"/>
</dbReference>